<gene>
    <name evidence="3" type="ORF">Bpfe_000863</name>
</gene>
<organism evidence="3 4">
    <name type="scientific">Biomphalaria pfeifferi</name>
    <name type="common">Bloodfluke planorb</name>
    <name type="synonym">Freshwater snail</name>
    <dbReference type="NCBI Taxonomy" id="112525"/>
    <lineage>
        <taxon>Eukaryota</taxon>
        <taxon>Metazoa</taxon>
        <taxon>Spiralia</taxon>
        <taxon>Lophotrochozoa</taxon>
        <taxon>Mollusca</taxon>
        <taxon>Gastropoda</taxon>
        <taxon>Heterobranchia</taxon>
        <taxon>Euthyneura</taxon>
        <taxon>Panpulmonata</taxon>
        <taxon>Hygrophila</taxon>
        <taxon>Lymnaeoidea</taxon>
        <taxon>Planorbidae</taxon>
        <taxon>Biomphalaria</taxon>
    </lineage>
</organism>
<proteinExistence type="predicted"/>
<dbReference type="Proteomes" id="UP001233172">
    <property type="component" value="Unassembled WGS sequence"/>
</dbReference>
<keyword evidence="2" id="KW-0472">Membrane</keyword>
<evidence type="ECO:0000256" key="2">
    <source>
        <dbReference type="SAM" id="Phobius"/>
    </source>
</evidence>
<feature type="transmembrane region" description="Helical" evidence="2">
    <location>
        <begin position="45"/>
        <end position="69"/>
    </location>
</feature>
<evidence type="ECO:0000313" key="3">
    <source>
        <dbReference type="EMBL" id="KAK0069686.1"/>
    </source>
</evidence>
<feature type="region of interest" description="Disordered" evidence="1">
    <location>
        <begin position="175"/>
        <end position="260"/>
    </location>
</feature>
<feature type="region of interest" description="Disordered" evidence="1">
    <location>
        <begin position="274"/>
        <end position="299"/>
    </location>
</feature>
<protein>
    <submittedName>
        <fullName evidence="3">Uncharacterized protein</fullName>
    </submittedName>
</protein>
<reference evidence="3" key="1">
    <citation type="journal article" date="2023" name="PLoS Negl. Trop. Dis.">
        <title>A genome sequence for Biomphalaria pfeifferi, the major vector snail for the human-infecting parasite Schistosoma mansoni.</title>
        <authorList>
            <person name="Bu L."/>
            <person name="Lu L."/>
            <person name="Laidemitt M.R."/>
            <person name="Zhang S.M."/>
            <person name="Mutuku M."/>
            <person name="Mkoji G."/>
            <person name="Steinauer M."/>
            <person name="Loker E.S."/>
        </authorList>
    </citation>
    <scope>NUCLEOTIDE SEQUENCE</scope>
    <source>
        <strain evidence="3">KasaAsao</strain>
    </source>
</reference>
<name>A0AAD8CB29_BIOPF</name>
<keyword evidence="2" id="KW-1133">Transmembrane helix</keyword>
<evidence type="ECO:0000313" key="4">
    <source>
        <dbReference type="Proteomes" id="UP001233172"/>
    </source>
</evidence>
<evidence type="ECO:0000256" key="1">
    <source>
        <dbReference type="SAM" id="MobiDB-lite"/>
    </source>
</evidence>
<keyword evidence="2" id="KW-0812">Transmembrane</keyword>
<dbReference type="EMBL" id="JASAOG010000002">
    <property type="protein sequence ID" value="KAK0069686.1"/>
    <property type="molecule type" value="Genomic_DNA"/>
</dbReference>
<reference evidence="3" key="2">
    <citation type="submission" date="2023-04" db="EMBL/GenBank/DDBJ databases">
        <authorList>
            <person name="Bu L."/>
            <person name="Lu L."/>
            <person name="Laidemitt M.R."/>
            <person name="Zhang S.M."/>
            <person name="Mutuku M."/>
            <person name="Mkoji G."/>
            <person name="Steinauer M."/>
            <person name="Loker E.S."/>
        </authorList>
    </citation>
    <scope>NUCLEOTIDE SEQUENCE</scope>
    <source>
        <strain evidence="3">KasaAsao</strain>
        <tissue evidence="3">Whole Snail</tissue>
    </source>
</reference>
<sequence length="453" mass="49211">MSDNDVDYHIDEDLEQLFHSDLQNLQLGHETNSHDDVVGDHLPEWLVGVIVVIIMLIIAFFVMVITSIIKNRQKNRSSTYISTPAICDDLESGKIGNGGDVSMKMTSFSSVSEGMMGKLSANTNTAETANVNDDKEKLANGVAIADNSGGVQGCRNPLFVDDDLDISDKDAVKSVNGDVKTSCSSDVMSDEAKVSGGESDATSKSKQKGSIEKHKHSPQKGKTTQGVPQLPADAYDAQRSEKSQISSKVKSGSQRSSKKDSFKDCTESFAACSKDDGGIPLNQNRKAGTSKRGSDESRKIDLESCCEDSGIELCTSESPVRCGLESRSQSLSTEEEEHQSNRPTTKSTFHLTEVMVHGIHAGNLQEDIDFPDPPEDGDCVEDSEFKSTNSRLDQRQDESVHREQTLVEIYSENNDHGKVDSDVSTASIATEGTLMEEINLTDDESTFAMSTNL</sequence>
<dbReference type="AlphaFoldDB" id="A0AAD8CB29"/>
<comment type="caution">
    <text evidence="3">The sequence shown here is derived from an EMBL/GenBank/DDBJ whole genome shotgun (WGS) entry which is preliminary data.</text>
</comment>
<feature type="compositionally biased region" description="Acidic residues" evidence="1">
    <location>
        <begin position="372"/>
        <end position="382"/>
    </location>
</feature>
<feature type="region of interest" description="Disordered" evidence="1">
    <location>
        <begin position="325"/>
        <end position="345"/>
    </location>
</feature>
<feature type="compositionally biased region" description="Low complexity" evidence="1">
    <location>
        <begin position="246"/>
        <end position="255"/>
    </location>
</feature>
<feature type="region of interest" description="Disordered" evidence="1">
    <location>
        <begin position="372"/>
        <end position="400"/>
    </location>
</feature>
<keyword evidence="4" id="KW-1185">Reference proteome</keyword>
<accession>A0AAD8CB29</accession>